<gene>
    <name evidence="5" type="primary">argC</name>
    <name evidence="8" type="ORF">LS71_000880</name>
</gene>
<dbReference type="STRING" id="1677920.LS71_05310"/>
<dbReference type="AlphaFoldDB" id="A0A4U8TBQ3"/>
<dbReference type="PROSITE" id="PS01224">
    <property type="entry name" value="ARGC"/>
    <property type="match status" value="1"/>
</dbReference>
<evidence type="ECO:0000256" key="1">
    <source>
        <dbReference type="ARBA" id="ARBA00022571"/>
    </source>
</evidence>
<evidence type="ECO:0000313" key="8">
    <source>
        <dbReference type="EMBL" id="TLD97341.1"/>
    </source>
</evidence>
<evidence type="ECO:0000256" key="2">
    <source>
        <dbReference type="ARBA" id="ARBA00022605"/>
    </source>
</evidence>
<dbReference type="Gene3D" id="3.30.360.10">
    <property type="entry name" value="Dihydrodipicolinate Reductase, domain 2"/>
    <property type="match status" value="1"/>
</dbReference>
<dbReference type="InterPro" id="IPR000706">
    <property type="entry name" value="AGPR_type-1"/>
</dbReference>
<dbReference type="OrthoDB" id="9801289at2"/>
<name>A0A4U8TBQ3_9HELI</name>
<dbReference type="RefSeq" id="WP_034354666.1">
    <property type="nucleotide sequence ID" value="NZ_JRPR02000001.1"/>
</dbReference>
<comment type="caution">
    <text evidence="8">The sequence shown here is derived from an EMBL/GenBank/DDBJ whole genome shotgun (WGS) entry which is preliminary data.</text>
</comment>
<dbReference type="InterPro" id="IPR023013">
    <property type="entry name" value="AGPR_AS"/>
</dbReference>
<reference evidence="8 9" key="1">
    <citation type="journal article" date="2014" name="Genome Announc.">
        <title>Draft genome sequences of eight enterohepatic helicobacter species isolated from both laboratory and wild rodents.</title>
        <authorList>
            <person name="Sheh A."/>
            <person name="Shen Z."/>
            <person name="Fox J.G."/>
        </authorList>
    </citation>
    <scope>NUCLEOTIDE SEQUENCE [LARGE SCALE GENOMIC DNA]</scope>
    <source>
        <strain evidence="8 9">MIT 09-6949</strain>
    </source>
</reference>
<keyword evidence="5" id="KW-0963">Cytoplasm</keyword>
<protein>
    <recommendedName>
        <fullName evidence="5">N-acetyl-gamma-glutamyl-phosphate reductase</fullName>
        <shortName evidence="5">AGPR</shortName>
        <ecNumber evidence="5">1.2.1.38</ecNumber>
    </recommendedName>
    <alternativeName>
        <fullName evidence="5">N-acetyl-glutamate semialdehyde dehydrogenase</fullName>
        <shortName evidence="5">NAGSA dehydrogenase</shortName>
    </alternativeName>
</protein>
<dbReference type="InterPro" id="IPR000534">
    <property type="entry name" value="Semialdehyde_DH_NAD-bd"/>
</dbReference>
<comment type="pathway">
    <text evidence="5">Amino-acid biosynthesis; L-arginine biosynthesis; N(2)-acetyl-L-ornithine from L-glutamate: step 3/4.</text>
</comment>
<evidence type="ECO:0000256" key="4">
    <source>
        <dbReference type="ARBA" id="ARBA00023002"/>
    </source>
</evidence>
<comment type="catalytic activity">
    <reaction evidence="5">
        <text>N-acetyl-L-glutamate 5-semialdehyde + phosphate + NADP(+) = N-acetyl-L-glutamyl 5-phosphate + NADPH + H(+)</text>
        <dbReference type="Rhea" id="RHEA:21588"/>
        <dbReference type="ChEBI" id="CHEBI:15378"/>
        <dbReference type="ChEBI" id="CHEBI:29123"/>
        <dbReference type="ChEBI" id="CHEBI:43474"/>
        <dbReference type="ChEBI" id="CHEBI:57783"/>
        <dbReference type="ChEBI" id="CHEBI:57936"/>
        <dbReference type="ChEBI" id="CHEBI:58349"/>
        <dbReference type="EC" id="1.2.1.38"/>
    </reaction>
</comment>
<evidence type="ECO:0000256" key="5">
    <source>
        <dbReference type="HAMAP-Rule" id="MF_00150"/>
    </source>
</evidence>
<dbReference type="SUPFAM" id="SSF55347">
    <property type="entry name" value="Glyceraldehyde-3-phosphate dehydrogenase-like, C-terminal domain"/>
    <property type="match status" value="1"/>
</dbReference>
<dbReference type="GO" id="GO:0051287">
    <property type="term" value="F:NAD binding"/>
    <property type="evidence" value="ECO:0007669"/>
    <property type="project" value="InterPro"/>
</dbReference>
<organism evidence="8 9">
    <name type="scientific">Helicobacter jaachi</name>
    <dbReference type="NCBI Taxonomy" id="1677920"/>
    <lineage>
        <taxon>Bacteria</taxon>
        <taxon>Pseudomonadati</taxon>
        <taxon>Campylobacterota</taxon>
        <taxon>Epsilonproteobacteria</taxon>
        <taxon>Campylobacterales</taxon>
        <taxon>Helicobacteraceae</taxon>
        <taxon>Helicobacter</taxon>
    </lineage>
</organism>
<dbReference type="InterPro" id="IPR058924">
    <property type="entry name" value="AGPR_dimerisation_dom"/>
</dbReference>
<dbReference type="HAMAP" id="MF_00150">
    <property type="entry name" value="ArgC_type1"/>
    <property type="match status" value="1"/>
</dbReference>
<dbReference type="EC" id="1.2.1.38" evidence="5"/>
<dbReference type="InterPro" id="IPR036291">
    <property type="entry name" value="NAD(P)-bd_dom_sf"/>
</dbReference>
<accession>A0A4U8TBQ3</accession>
<evidence type="ECO:0000256" key="3">
    <source>
        <dbReference type="ARBA" id="ARBA00022857"/>
    </source>
</evidence>
<dbReference type="GO" id="GO:0005737">
    <property type="term" value="C:cytoplasm"/>
    <property type="evidence" value="ECO:0007669"/>
    <property type="project" value="UniProtKB-SubCell"/>
</dbReference>
<dbReference type="Pfam" id="PF22698">
    <property type="entry name" value="Semialdhyde_dhC_1"/>
    <property type="match status" value="1"/>
</dbReference>
<dbReference type="PANTHER" id="PTHR32338">
    <property type="entry name" value="N-ACETYL-GAMMA-GLUTAMYL-PHOSPHATE REDUCTASE, CHLOROPLASTIC-RELATED-RELATED"/>
    <property type="match status" value="1"/>
</dbReference>
<dbReference type="CDD" id="cd23934">
    <property type="entry name" value="AGPR_1_C"/>
    <property type="match status" value="1"/>
</dbReference>
<keyword evidence="2 5" id="KW-0028">Amino-acid biosynthesis</keyword>
<keyword evidence="1 5" id="KW-0055">Arginine biosynthesis</keyword>
<dbReference type="CDD" id="cd17895">
    <property type="entry name" value="AGPR_1_N"/>
    <property type="match status" value="1"/>
</dbReference>
<evidence type="ECO:0000256" key="6">
    <source>
        <dbReference type="PROSITE-ProRule" id="PRU10010"/>
    </source>
</evidence>
<dbReference type="SMART" id="SM00859">
    <property type="entry name" value="Semialdhyde_dh"/>
    <property type="match status" value="1"/>
</dbReference>
<dbReference type="GO" id="GO:0006526">
    <property type="term" value="P:L-arginine biosynthetic process"/>
    <property type="evidence" value="ECO:0007669"/>
    <property type="project" value="UniProtKB-UniRule"/>
</dbReference>
<feature type="domain" description="Semialdehyde dehydrogenase NAD-binding" evidence="7">
    <location>
        <begin position="6"/>
        <end position="150"/>
    </location>
</feature>
<sequence>MTQSIKVGIIGVSGYTGLELLKLLLSHPIFELCYVANTQGQAVIKDIHQMLYKTRFADLNVQVASAKIAAEQCEVIFLALPHKSAMEMTREILAYAAQVGKSIKIIDLSADYRLSAKHYEANYCPHIDKENLAHAIYGLPEYNRALIKNAALVANPGCYPTATLLGLLPFVPYINAREHVFIDAKSGVSGAGRSFSQNTHFSHINENLFSYSPLAHRHQIEIIEKCHTIGKAALKIHFVPHLLPITRGMLVSVFATLHKPLSQQEAQQILYEAYKNEPFVRICAQPVSIAHTAGSHFCDIFVATQDNALFISSSIDNLLRGASSQALMNANIMCGLDEGLGIPHIPYGLF</sequence>
<keyword evidence="3 5" id="KW-0521">NADP</keyword>
<comment type="function">
    <text evidence="5">Catalyzes the NADPH-dependent reduction of N-acetyl-5-glutamyl phosphate to yield N-acetyl-L-glutamate 5-semialdehyde.</text>
</comment>
<dbReference type="EMBL" id="JRPR02000001">
    <property type="protein sequence ID" value="TLD97341.1"/>
    <property type="molecule type" value="Genomic_DNA"/>
</dbReference>
<dbReference type="Proteomes" id="UP000029733">
    <property type="component" value="Unassembled WGS sequence"/>
</dbReference>
<dbReference type="InterPro" id="IPR050085">
    <property type="entry name" value="AGPR"/>
</dbReference>
<dbReference type="GO" id="GO:0003942">
    <property type="term" value="F:N-acetyl-gamma-glutamyl-phosphate reductase activity"/>
    <property type="evidence" value="ECO:0007669"/>
    <property type="project" value="UniProtKB-UniRule"/>
</dbReference>
<feature type="active site" evidence="5 6">
    <location>
        <position position="158"/>
    </location>
</feature>
<evidence type="ECO:0000313" key="9">
    <source>
        <dbReference type="Proteomes" id="UP000029733"/>
    </source>
</evidence>
<comment type="subcellular location">
    <subcellularLocation>
        <location evidence="5">Cytoplasm</location>
    </subcellularLocation>
</comment>
<keyword evidence="9" id="KW-1185">Reference proteome</keyword>
<comment type="similarity">
    <text evidence="5">Belongs to the NAGSA dehydrogenase family. Type 1 subfamily.</text>
</comment>
<keyword evidence="4 5" id="KW-0560">Oxidoreductase</keyword>
<evidence type="ECO:0000259" key="7">
    <source>
        <dbReference type="SMART" id="SM00859"/>
    </source>
</evidence>
<dbReference type="UniPathway" id="UPA00068">
    <property type="reaction ID" value="UER00108"/>
</dbReference>
<dbReference type="PANTHER" id="PTHR32338:SF10">
    <property type="entry name" value="N-ACETYL-GAMMA-GLUTAMYL-PHOSPHATE REDUCTASE, CHLOROPLASTIC-RELATED"/>
    <property type="match status" value="1"/>
</dbReference>
<dbReference type="NCBIfam" id="TIGR01850">
    <property type="entry name" value="argC"/>
    <property type="match status" value="1"/>
</dbReference>
<proteinExistence type="inferred from homology"/>
<dbReference type="Pfam" id="PF01118">
    <property type="entry name" value="Semialdhyde_dh"/>
    <property type="match status" value="1"/>
</dbReference>
<dbReference type="SUPFAM" id="SSF51735">
    <property type="entry name" value="NAD(P)-binding Rossmann-fold domains"/>
    <property type="match status" value="1"/>
</dbReference>
<dbReference type="GO" id="GO:0070401">
    <property type="term" value="F:NADP+ binding"/>
    <property type="evidence" value="ECO:0007669"/>
    <property type="project" value="InterPro"/>
</dbReference>
<dbReference type="Gene3D" id="3.40.50.720">
    <property type="entry name" value="NAD(P)-binding Rossmann-like Domain"/>
    <property type="match status" value="1"/>
</dbReference>